<dbReference type="EMBL" id="CP012670">
    <property type="protein sequence ID" value="AUX23713.1"/>
    <property type="molecule type" value="Genomic_DNA"/>
</dbReference>
<keyword evidence="4 8" id="KW-0808">Transferase</keyword>
<feature type="transmembrane region" description="Helical" evidence="7">
    <location>
        <begin position="325"/>
        <end position="343"/>
    </location>
</feature>
<evidence type="ECO:0000256" key="4">
    <source>
        <dbReference type="ARBA" id="ARBA00022679"/>
    </source>
</evidence>
<dbReference type="Pfam" id="PF13641">
    <property type="entry name" value="Glyco_tranf_2_3"/>
    <property type="match status" value="1"/>
</dbReference>
<feature type="region of interest" description="Disordered" evidence="6">
    <location>
        <begin position="386"/>
        <end position="420"/>
    </location>
</feature>
<dbReference type="SUPFAM" id="SSF53448">
    <property type="entry name" value="Nucleotide-diphospho-sugar transferases"/>
    <property type="match status" value="1"/>
</dbReference>
<keyword evidence="7" id="KW-1133">Transmembrane helix</keyword>
<feature type="compositionally biased region" description="Basic and acidic residues" evidence="6">
    <location>
        <begin position="402"/>
        <end position="420"/>
    </location>
</feature>
<evidence type="ECO:0000256" key="2">
    <source>
        <dbReference type="ARBA" id="ARBA00022475"/>
    </source>
</evidence>
<keyword evidence="3" id="KW-0328">Glycosyltransferase</keyword>
<evidence type="ECO:0000313" key="8">
    <source>
        <dbReference type="EMBL" id="AUX23713.1"/>
    </source>
</evidence>
<gene>
    <name evidence="8" type="primary">nfrB</name>
    <name evidence="8" type="ORF">SOCEGT47_042430</name>
</gene>
<dbReference type="GO" id="GO:0030213">
    <property type="term" value="P:hyaluronan biosynthetic process"/>
    <property type="evidence" value="ECO:0007669"/>
    <property type="project" value="TreeGrafter"/>
</dbReference>
<dbReference type="Proteomes" id="UP000295781">
    <property type="component" value="Chromosome"/>
</dbReference>
<keyword evidence="5 7" id="KW-0472">Membrane</keyword>
<feature type="transmembrane region" description="Helical" evidence="7">
    <location>
        <begin position="299"/>
        <end position="318"/>
    </location>
</feature>
<dbReference type="PANTHER" id="PTHR22913">
    <property type="entry name" value="HYALURONAN SYNTHASE"/>
    <property type="match status" value="1"/>
</dbReference>
<feature type="transmembrane region" description="Helical" evidence="7">
    <location>
        <begin position="355"/>
        <end position="378"/>
    </location>
</feature>
<evidence type="ECO:0000256" key="3">
    <source>
        <dbReference type="ARBA" id="ARBA00022676"/>
    </source>
</evidence>
<sequence length="420" mass="47460">MTLFPFAVILLIVFMNRYVGGVFWKRIKGSEFDATRSDYEPTVTVVIPLFNEGEGVYHTVLSVLAQDYPPEKLNVTVVDDCSKDGSYEWACKAAATCPSRVTVMRNPHNMGKRKGINRAVRKASSEIIVSVDSDVIVDSQAVRRLVARFVRDEIAAVGGRVIASNANDNWLTRMQAIKYFFGYEYLKNLERAFASVMCLSGCLTAYRRHVLLELEPILERRSVLGIAIKYGEDRFLTRQIVKAGYQTVLTLEAVCWTVVPTTLTKYFSQQLRWRRSNLIDFCCGLSHAWRLHPVIGLHYLSQFAMLVLYPVAIVEMVTAWRFWELAAFHVAVLAVFGAIYWQGTRELPESMRVHPGWFLSMSFVMPVTYLLFTPLALFTLDSSSWETRGHAPAPDVPLEEAEPAKGAEPRKPALVEKTAA</sequence>
<dbReference type="GO" id="GO:0085029">
    <property type="term" value="P:extracellular matrix assembly"/>
    <property type="evidence" value="ECO:0007669"/>
    <property type="project" value="TreeGrafter"/>
</dbReference>
<dbReference type="InterPro" id="IPR029044">
    <property type="entry name" value="Nucleotide-diphossugar_trans"/>
</dbReference>
<dbReference type="OrthoDB" id="276604at2"/>
<name>A0A4P2Q481_SORCE</name>
<evidence type="ECO:0000256" key="7">
    <source>
        <dbReference type="SAM" id="Phobius"/>
    </source>
</evidence>
<dbReference type="GO" id="GO:0050501">
    <property type="term" value="F:hyaluronan synthase activity"/>
    <property type="evidence" value="ECO:0007669"/>
    <property type="project" value="TreeGrafter"/>
</dbReference>
<dbReference type="CDD" id="cd06423">
    <property type="entry name" value="CESA_like"/>
    <property type="match status" value="1"/>
</dbReference>
<dbReference type="AlphaFoldDB" id="A0A4P2Q481"/>
<reference evidence="8 9" key="1">
    <citation type="submission" date="2015-09" db="EMBL/GenBank/DDBJ databases">
        <title>Sorangium comparison.</title>
        <authorList>
            <person name="Zaburannyi N."/>
            <person name="Bunk B."/>
            <person name="Overmann J."/>
            <person name="Mueller R."/>
        </authorList>
    </citation>
    <scope>NUCLEOTIDE SEQUENCE [LARGE SCALE GENOMIC DNA]</scope>
    <source>
        <strain evidence="8 9">So ceGT47</strain>
    </source>
</reference>
<evidence type="ECO:0000256" key="6">
    <source>
        <dbReference type="SAM" id="MobiDB-lite"/>
    </source>
</evidence>
<dbReference type="Gene3D" id="3.90.550.10">
    <property type="entry name" value="Spore Coat Polysaccharide Biosynthesis Protein SpsA, Chain A"/>
    <property type="match status" value="1"/>
</dbReference>
<evidence type="ECO:0000313" key="9">
    <source>
        <dbReference type="Proteomes" id="UP000295781"/>
    </source>
</evidence>
<dbReference type="PANTHER" id="PTHR22913:SF12">
    <property type="entry name" value="MANNURONAN SYNTHASE"/>
    <property type="match status" value="1"/>
</dbReference>
<dbReference type="GO" id="GO:0005886">
    <property type="term" value="C:plasma membrane"/>
    <property type="evidence" value="ECO:0007669"/>
    <property type="project" value="UniProtKB-SubCell"/>
</dbReference>
<accession>A0A4P2Q481</accession>
<keyword evidence="2" id="KW-1003">Cell membrane</keyword>
<organism evidence="8 9">
    <name type="scientific">Sorangium cellulosum</name>
    <name type="common">Polyangium cellulosum</name>
    <dbReference type="NCBI Taxonomy" id="56"/>
    <lineage>
        <taxon>Bacteria</taxon>
        <taxon>Pseudomonadati</taxon>
        <taxon>Myxococcota</taxon>
        <taxon>Polyangia</taxon>
        <taxon>Polyangiales</taxon>
        <taxon>Polyangiaceae</taxon>
        <taxon>Sorangium</taxon>
    </lineage>
</organism>
<evidence type="ECO:0000256" key="1">
    <source>
        <dbReference type="ARBA" id="ARBA00004236"/>
    </source>
</evidence>
<proteinExistence type="predicted"/>
<comment type="subcellular location">
    <subcellularLocation>
        <location evidence="1">Cell membrane</location>
    </subcellularLocation>
</comment>
<protein>
    <submittedName>
        <fullName evidence="8">Glycosyl transferase family 2</fullName>
    </submittedName>
</protein>
<evidence type="ECO:0000256" key="5">
    <source>
        <dbReference type="ARBA" id="ARBA00023136"/>
    </source>
</evidence>
<keyword evidence="7" id="KW-0812">Transmembrane</keyword>